<dbReference type="GeneID" id="64970035"/>
<dbReference type="PANTHER" id="PTHR22770:SF47">
    <property type="entry name" value="E3 UBIQUITIN-PROTEIN LIGASE RNF216"/>
    <property type="match status" value="1"/>
</dbReference>
<feature type="region of interest" description="Disordered" evidence="9">
    <location>
        <begin position="172"/>
        <end position="198"/>
    </location>
</feature>
<reference evidence="11" key="1">
    <citation type="submission" date="2021-01" db="EMBL/GenBank/DDBJ databases">
        <authorList>
            <consortium name="Aspergillus puulaauensis MK2 genome sequencing consortium"/>
            <person name="Kazuki M."/>
            <person name="Futagami T."/>
        </authorList>
    </citation>
    <scope>NUCLEOTIDE SEQUENCE</scope>
    <source>
        <strain evidence="11">MK2</strain>
    </source>
</reference>
<name>A0A7R7XEU4_9EURO</name>
<proteinExistence type="predicted"/>
<dbReference type="Proteomes" id="UP000654913">
    <property type="component" value="Chromosome 2"/>
</dbReference>
<evidence type="ECO:0000256" key="9">
    <source>
        <dbReference type="SAM" id="MobiDB-lite"/>
    </source>
</evidence>
<feature type="region of interest" description="Disordered" evidence="9">
    <location>
        <begin position="28"/>
        <end position="49"/>
    </location>
</feature>
<evidence type="ECO:0000313" key="12">
    <source>
        <dbReference type="Proteomes" id="UP000654913"/>
    </source>
</evidence>
<dbReference type="EMBL" id="AP024444">
    <property type="protein sequence ID" value="BCS20030.1"/>
    <property type="molecule type" value="Genomic_DNA"/>
</dbReference>
<dbReference type="AlphaFoldDB" id="A0A7R7XEU4"/>
<sequence>MNNWSLQREPPFEADKAAYISLSSDDISVSSDNELPRQDDTWAPDFDGEIPTEDVIGRLQKKQRVHGWSDTPLTQDSFAPFVSLGPVASQIPQISQDTDLIPSVEPADDETDALLLQVFDTFPDISHTYVTDLIARHRDFLALDSGVSANGIDLAFYRDAVYEEILAQKSYPKQDNENGKRKREESHSSENGWESDKTHQTNAHIYSEAAAAVLANEFPYIPIQYVKKILREKERLYHAYLALRLDETLVEKRMNPYVRLKNRRNAGSSRILESLPGVITREFNAAKEQAQKLQSDIQKKKEKEEAEKANEEEHTRIGNLIECQCCYSDVPANRCLPCEGIEIHFFCFTCIRKSADTQIGLMKYTLQCFDVSGCQAPFARSELREVLGSLVMDKLDSLEQEDEIQKAGLEGLEDCPFCSFKAVLPPVEEDREFRCESSSCRVTSCRLCKEKSHIPMTCEELRKDKGLSERHQVEEAMSKALIRKCPKCQVQIVKEFGCNKMTCTKCHTLMCYICQKDITKDSYRHFKPGGCPQDDMNTQYNEVLKAERTAIDKILAENPEITEEQIRVGHVKSQRYQRRYTAGAPMFPAGAPMYPPDYFLHPGLFGVYHGQMARNLTQNAAQLGYYGQPEQEGIADRRAAPAFTTNQEDGQVGNPAQQHTRRAQYEPFQGLHHNLYLQPNAATHVPVPVHGREYPPWARFDGRNAQYDMFQPEPQQRQTRNPEPLAARYMYDFS</sequence>
<evidence type="ECO:0000256" key="5">
    <source>
        <dbReference type="ARBA" id="ARBA00022771"/>
    </source>
</evidence>
<evidence type="ECO:0000256" key="7">
    <source>
        <dbReference type="ARBA" id="ARBA00022833"/>
    </source>
</evidence>
<dbReference type="GO" id="GO:0008270">
    <property type="term" value="F:zinc ion binding"/>
    <property type="evidence" value="ECO:0007669"/>
    <property type="project" value="UniProtKB-KW"/>
</dbReference>
<keyword evidence="8" id="KW-0175">Coiled coil</keyword>
<dbReference type="Pfam" id="PF26200">
    <property type="entry name" value="Rcat_RNF216"/>
    <property type="match status" value="1"/>
</dbReference>
<dbReference type="CDD" id="cd20339">
    <property type="entry name" value="BRcat_RBR_RNF216"/>
    <property type="match status" value="1"/>
</dbReference>
<feature type="domain" description="RING-type" evidence="10">
    <location>
        <begin position="319"/>
        <end position="535"/>
    </location>
</feature>
<evidence type="ECO:0000313" key="11">
    <source>
        <dbReference type="EMBL" id="BCS20030.1"/>
    </source>
</evidence>
<dbReference type="InterPro" id="IPR051628">
    <property type="entry name" value="LUBAC_E3_Ligases"/>
</dbReference>
<keyword evidence="6" id="KW-0833">Ubl conjugation pathway</keyword>
<organism evidence="11 12">
    <name type="scientific">Aspergillus puulaauensis</name>
    <dbReference type="NCBI Taxonomy" id="1220207"/>
    <lineage>
        <taxon>Eukaryota</taxon>
        <taxon>Fungi</taxon>
        <taxon>Dikarya</taxon>
        <taxon>Ascomycota</taxon>
        <taxon>Pezizomycotina</taxon>
        <taxon>Eurotiomycetes</taxon>
        <taxon>Eurotiomycetidae</taxon>
        <taxon>Eurotiales</taxon>
        <taxon>Aspergillaceae</taxon>
        <taxon>Aspergillus</taxon>
    </lineage>
</organism>
<evidence type="ECO:0000256" key="3">
    <source>
        <dbReference type="ARBA" id="ARBA00022723"/>
    </source>
</evidence>
<feature type="coiled-coil region" evidence="8">
    <location>
        <begin position="283"/>
        <end position="314"/>
    </location>
</feature>
<gene>
    <name evidence="11" type="ORF">APUU_20462S</name>
</gene>
<comment type="pathway">
    <text evidence="1">Protein modification; protein ubiquitination.</text>
</comment>
<keyword evidence="7" id="KW-0862">Zinc</keyword>
<dbReference type="InterPro" id="IPR044066">
    <property type="entry name" value="TRIAD_supradom"/>
</dbReference>
<protein>
    <recommendedName>
        <fullName evidence="10">RING-type domain-containing protein</fullName>
    </recommendedName>
</protein>
<keyword evidence="12" id="KW-1185">Reference proteome</keyword>
<dbReference type="InterPro" id="IPR047546">
    <property type="entry name" value="Rcat_RBR_RNF216"/>
</dbReference>
<dbReference type="InterPro" id="IPR047544">
    <property type="entry name" value="RING-HC_RBR_RNF216"/>
</dbReference>
<dbReference type="RefSeq" id="XP_041552224.1">
    <property type="nucleotide sequence ID" value="XM_041699105.1"/>
</dbReference>
<evidence type="ECO:0000256" key="1">
    <source>
        <dbReference type="ARBA" id="ARBA00004906"/>
    </source>
</evidence>
<accession>A0A7R7XEU4</accession>
<dbReference type="SUPFAM" id="SSF57850">
    <property type="entry name" value="RING/U-box"/>
    <property type="match status" value="1"/>
</dbReference>
<keyword evidence="5" id="KW-0863">Zinc-finger</keyword>
<keyword evidence="2" id="KW-0808">Transferase</keyword>
<evidence type="ECO:0000256" key="2">
    <source>
        <dbReference type="ARBA" id="ARBA00022679"/>
    </source>
</evidence>
<keyword evidence="4" id="KW-0677">Repeat</keyword>
<dbReference type="KEGG" id="apuu:APUU_20462S"/>
<dbReference type="InterPro" id="IPR047545">
    <property type="entry name" value="BRcat_RBR_RNF216"/>
</dbReference>
<dbReference type="CDD" id="cd20353">
    <property type="entry name" value="Rcat_RBR_RNF216"/>
    <property type="match status" value="1"/>
</dbReference>
<keyword evidence="3" id="KW-0479">Metal-binding</keyword>
<dbReference type="Gene3D" id="1.20.120.1750">
    <property type="match status" value="1"/>
</dbReference>
<dbReference type="PANTHER" id="PTHR22770">
    <property type="entry name" value="UBIQUITIN CONJUGATING ENZYME 7 INTERACTING PROTEIN-RELATED"/>
    <property type="match status" value="1"/>
</dbReference>
<dbReference type="CDD" id="cd16630">
    <property type="entry name" value="RING-HC_RBR_RNF216"/>
    <property type="match status" value="1"/>
</dbReference>
<evidence type="ECO:0000256" key="6">
    <source>
        <dbReference type="ARBA" id="ARBA00022786"/>
    </source>
</evidence>
<dbReference type="OrthoDB" id="10009520at2759"/>
<evidence type="ECO:0000256" key="8">
    <source>
        <dbReference type="SAM" id="Coils"/>
    </source>
</evidence>
<evidence type="ECO:0000259" key="10">
    <source>
        <dbReference type="PROSITE" id="PS51873"/>
    </source>
</evidence>
<reference evidence="11" key="2">
    <citation type="submission" date="2021-02" db="EMBL/GenBank/DDBJ databases">
        <title>Aspergillus puulaauensis MK2 genome sequence.</title>
        <authorList>
            <person name="Futagami T."/>
            <person name="Mori K."/>
            <person name="Kadooka C."/>
            <person name="Tanaka T."/>
        </authorList>
    </citation>
    <scope>NUCLEOTIDE SEQUENCE</scope>
    <source>
        <strain evidence="11">MK2</strain>
    </source>
</reference>
<dbReference type="PROSITE" id="PS51873">
    <property type="entry name" value="TRIAD"/>
    <property type="match status" value="1"/>
</dbReference>
<dbReference type="GO" id="GO:0016740">
    <property type="term" value="F:transferase activity"/>
    <property type="evidence" value="ECO:0007669"/>
    <property type="project" value="UniProtKB-KW"/>
</dbReference>
<evidence type="ECO:0000256" key="4">
    <source>
        <dbReference type="ARBA" id="ARBA00022737"/>
    </source>
</evidence>